<proteinExistence type="predicted"/>
<sequence length="63" mass="7375">MTNKDRLESCMGDDMASLGIKLHQCLEYMSYHLSYKVMFGTSRQLIAFSNFHHHILTFKCNTE</sequence>
<keyword evidence="2" id="KW-1185">Reference proteome</keyword>
<evidence type="ECO:0000313" key="2">
    <source>
        <dbReference type="Proteomes" id="UP000826656"/>
    </source>
</evidence>
<evidence type="ECO:0000313" key="1">
    <source>
        <dbReference type="EMBL" id="KAH0775757.1"/>
    </source>
</evidence>
<dbReference type="EMBL" id="JAIVGD010000003">
    <property type="protein sequence ID" value="KAH0775757.1"/>
    <property type="molecule type" value="Genomic_DNA"/>
</dbReference>
<protein>
    <submittedName>
        <fullName evidence="1">Uncharacterized protein</fullName>
    </submittedName>
</protein>
<dbReference type="Proteomes" id="UP000826656">
    <property type="component" value="Unassembled WGS sequence"/>
</dbReference>
<accession>A0ABQ7W7F4</accession>
<reference evidence="1 2" key="1">
    <citation type="journal article" date="2021" name="bioRxiv">
        <title>Chromosome-scale and haplotype-resolved genome assembly of a tetraploid potato cultivar.</title>
        <authorList>
            <person name="Sun H."/>
            <person name="Jiao W.-B."/>
            <person name="Krause K."/>
            <person name="Campoy J.A."/>
            <person name="Goel M."/>
            <person name="Folz-Donahue K."/>
            <person name="Kukat C."/>
            <person name="Huettel B."/>
            <person name="Schneeberger K."/>
        </authorList>
    </citation>
    <scope>NUCLEOTIDE SEQUENCE [LARGE SCALE GENOMIC DNA]</scope>
    <source>
        <strain evidence="1">SolTubOtavaFocal</strain>
        <tissue evidence="1">Leaves</tissue>
    </source>
</reference>
<comment type="caution">
    <text evidence="1">The sequence shown here is derived from an EMBL/GenBank/DDBJ whole genome shotgun (WGS) entry which is preliminary data.</text>
</comment>
<name>A0ABQ7W7F4_SOLTU</name>
<gene>
    <name evidence="1" type="ORF">KY290_007168</name>
</gene>
<organism evidence="1 2">
    <name type="scientific">Solanum tuberosum</name>
    <name type="common">Potato</name>
    <dbReference type="NCBI Taxonomy" id="4113"/>
    <lineage>
        <taxon>Eukaryota</taxon>
        <taxon>Viridiplantae</taxon>
        <taxon>Streptophyta</taxon>
        <taxon>Embryophyta</taxon>
        <taxon>Tracheophyta</taxon>
        <taxon>Spermatophyta</taxon>
        <taxon>Magnoliopsida</taxon>
        <taxon>eudicotyledons</taxon>
        <taxon>Gunneridae</taxon>
        <taxon>Pentapetalae</taxon>
        <taxon>asterids</taxon>
        <taxon>lamiids</taxon>
        <taxon>Solanales</taxon>
        <taxon>Solanaceae</taxon>
        <taxon>Solanoideae</taxon>
        <taxon>Solaneae</taxon>
        <taxon>Solanum</taxon>
    </lineage>
</organism>